<name>G8NTB7_GRAMM</name>
<reference evidence="2 3" key="1">
    <citation type="submission" date="2011-11" db="EMBL/GenBank/DDBJ databases">
        <title>Complete sequence of Granulicella mallensis MP5ACTX8.</title>
        <authorList>
            <consortium name="US DOE Joint Genome Institute"/>
            <person name="Lucas S."/>
            <person name="Copeland A."/>
            <person name="Lapidus A."/>
            <person name="Cheng J.-F."/>
            <person name="Goodwin L."/>
            <person name="Pitluck S."/>
            <person name="Peters L."/>
            <person name="Lu M."/>
            <person name="Detter J.C."/>
            <person name="Han C."/>
            <person name="Tapia R."/>
            <person name="Land M."/>
            <person name="Hauser L."/>
            <person name="Kyrpides N."/>
            <person name="Ivanova N."/>
            <person name="Mikhailova N."/>
            <person name="Pagani I."/>
            <person name="Rawat S."/>
            <person name="Mannisto M."/>
            <person name="Haggblom M."/>
            <person name="Woyke T."/>
        </authorList>
    </citation>
    <scope>NUCLEOTIDE SEQUENCE [LARGE SCALE GENOMIC DNA]</scope>
    <source>
        <strain evidence="3">ATCC BAA-1857 / DSM 23137 / MP5ACTX8</strain>
    </source>
</reference>
<organism evidence="2 3">
    <name type="scientific">Granulicella mallensis (strain ATCC BAA-1857 / DSM 23137 / MP5ACTX8)</name>
    <dbReference type="NCBI Taxonomy" id="682795"/>
    <lineage>
        <taxon>Bacteria</taxon>
        <taxon>Pseudomonadati</taxon>
        <taxon>Acidobacteriota</taxon>
        <taxon>Terriglobia</taxon>
        <taxon>Terriglobales</taxon>
        <taxon>Acidobacteriaceae</taxon>
        <taxon>Granulicella</taxon>
    </lineage>
</organism>
<dbReference type="Gene3D" id="2.40.10.500">
    <property type="match status" value="1"/>
</dbReference>
<dbReference type="EMBL" id="CP003130">
    <property type="protein sequence ID" value="AEU38629.1"/>
    <property type="molecule type" value="Genomic_DNA"/>
</dbReference>
<dbReference type="PANTHER" id="PTHR24104">
    <property type="entry name" value="E3 UBIQUITIN-PROTEIN LIGASE NHLRC1-RELATED"/>
    <property type="match status" value="1"/>
</dbReference>
<proteinExistence type="predicted"/>
<feature type="signal peptide" evidence="1">
    <location>
        <begin position="1"/>
        <end position="24"/>
    </location>
</feature>
<dbReference type="PANTHER" id="PTHR24104:SF25">
    <property type="entry name" value="PROTEIN LIN-41"/>
    <property type="match status" value="1"/>
</dbReference>
<dbReference type="AlphaFoldDB" id="G8NTB7"/>
<dbReference type="InterPro" id="IPR050952">
    <property type="entry name" value="TRIM-NHL_E3_ligases"/>
</dbReference>
<dbReference type="SUPFAM" id="SSF63829">
    <property type="entry name" value="Calcium-dependent phosphotriesterase"/>
    <property type="match status" value="1"/>
</dbReference>
<evidence type="ECO:0000313" key="3">
    <source>
        <dbReference type="Proteomes" id="UP000007113"/>
    </source>
</evidence>
<dbReference type="Proteomes" id="UP000007113">
    <property type="component" value="Chromosome"/>
</dbReference>
<dbReference type="KEGG" id="gma:AciX8_4356"/>
<dbReference type="InterPro" id="IPR011042">
    <property type="entry name" value="6-blade_b-propeller_TolB-like"/>
</dbReference>
<dbReference type="OrthoDB" id="107542at2"/>
<evidence type="ECO:0000313" key="2">
    <source>
        <dbReference type="EMBL" id="AEU38629.1"/>
    </source>
</evidence>
<dbReference type="eggNOG" id="COG4257">
    <property type="taxonomic scope" value="Bacteria"/>
</dbReference>
<evidence type="ECO:0000256" key="1">
    <source>
        <dbReference type="SAM" id="SignalP"/>
    </source>
</evidence>
<sequence length="645" mass="63391">MKNSASVSASVMFPARSGLSPRLAAPALACMVLSLSGCSANFGGSAATSTATSFSIKGIAHGGQQPLFGSHVHLLAAGTSGYASAATDVLTLGSLPTDLFGHYVTTDAGGNFSLAGAVNCTATAGNDQLLYLYSTEGDPQPGGEGTDPTPVPNPSASLLAVVGACSTIGNIPFVYMNEVTTVAAAYALSGFAIDGAHIGAPSAVAGHALAGTGITNAFNTALNIVGQTTGQPLATTPAGNGTVPVTEINTLADILAGCVNSTGPGSSGCATLFTDTNTSASSDTVAAAMNIAHNPAVQVSSLLGLANNGSPFQPFLTTANDFTLTVSYTGGGLNQPFCVAIDGSGNVWAANLVNSLSKLSPLGAAISGSAGYSGAGVLNLPTSIAIDNSGTVWVTSNIGNDLAKFTSSGAVISEITGAGIAGPTSIAIDGLGNHWTANLSNSTLTELDFSETVGIPHAGNNVNLPDGVAIDGSNNVWAANMGSGTVSEFNSAGMAVSNYSGGGLVDPIAIAVDGSNEVWVANGTGSVSEFNSSGVALSGSAGYTGGGLNEPEAIAIDGAGNVWVSNIGNDVLSEFNPSGVALSGSTGYTGGLKSPQSLAIDGAGNVWVTNTRNNALTEFIGAAAPVVTPMQANLTTGTKQPAQKP</sequence>
<dbReference type="CDD" id="cd05819">
    <property type="entry name" value="NHL"/>
    <property type="match status" value="1"/>
</dbReference>
<keyword evidence="1" id="KW-0732">Signal</keyword>
<gene>
    <name evidence="2" type="ordered locus">AciX8_4356</name>
</gene>
<dbReference type="HOGENOM" id="CLU_016729_0_0_0"/>
<feature type="chain" id="PRO_5003511994" evidence="1">
    <location>
        <begin position="25"/>
        <end position="645"/>
    </location>
</feature>
<keyword evidence="3" id="KW-1185">Reference proteome</keyword>
<dbReference type="STRING" id="682795.AciX8_4356"/>
<dbReference type="Gene3D" id="2.120.10.30">
    <property type="entry name" value="TolB, C-terminal domain"/>
    <property type="match status" value="1"/>
</dbReference>
<dbReference type="GO" id="GO:0008270">
    <property type="term" value="F:zinc ion binding"/>
    <property type="evidence" value="ECO:0007669"/>
    <property type="project" value="UniProtKB-KW"/>
</dbReference>
<protein>
    <submittedName>
        <fullName evidence="2">NHL repeat containing protein</fullName>
    </submittedName>
</protein>
<accession>G8NTB7</accession>